<evidence type="ECO:0000313" key="3">
    <source>
        <dbReference type="Proteomes" id="UP001479436"/>
    </source>
</evidence>
<reference evidence="2 3" key="1">
    <citation type="submission" date="2023-04" db="EMBL/GenBank/DDBJ databases">
        <title>Genome of Basidiobolus ranarum AG-B5.</title>
        <authorList>
            <person name="Stajich J.E."/>
            <person name="Carter-House D."/>
            <person name="Gryganskyi A."/>
        </authorList>
    </citation>
    <scope>NUCLEOTIDE SEQUENCE [LARGE SCALE GENOMIC DNA]</scope>
    <source>
        <strain evidence="2 3">AG-B5</strain>
    </source>
</reference>
<dbReference type="Proteomes" id="UP001479436">
    <property type="component" value="Unassembled WGS sequence"/>
</dbReference>
<sequence length="231" mass="26025">MRNSLSPGLSDVASSRKRTASLEEFEQPSSKRITSDIRRYYETGLPQHTHTRASLVPSEKRRVSGVDIHSLIAKFDNGQTPKRYRRSSQFSQDSRLSLSVGSTHSSIDLPLDVPAAEDIRPKIRDFKDDEELFGPTKVKVSPVGSVFPKPHCIDILRSRHSVNRHEPSADSKFEHSTPSTFLHSRKEEPERGSRCSICCRVMTPDSRTYAIVDGEYYCPAHFSLTIPVSLL</sequence>
<gene>
    <name evidence="2" type="ORF">K7432_005903</name>
</gene>
<feature type="region of interest" description="Disordered" evidence="1">
    <location>
        <begin position="164"/>
        <end position="187"/>
    </location>
</feature>
<keyword evidence="3" id="KW-1185">Reference proteome</keyword>
<proteinExistence type="predicted"/>
<evidence type="ECO:0000313" key="2">
    <source>
        <dbReference type="EMBL" id="KAK9717856.1"/>
    </source>
</evidence>
<comment type="caution">
    <text evidence="2">The sequence shown here is derived from an EMBL/GenBank/DDBJ whole genome shotgun (WGS) entry which is preliminary data.</text>
</comment>
<dbReference type="EMBL" id="JASJQH010007121">
    <property type="protein sequence ID" value="KAK9717856.1"/>
    <property type="molecule type" value="Genomic_DNA"/>
</dbReference>
<protein>
    <recommendedName>
        <fullName evidence="4">LIM zinc-binding domain-containing protein</fullName>
    </recommendedName>
</protein>
<evidence type="ECO:0008006" key="4">
    <source>
        <dbReference type="Google" id="ProtNLM"/>
    </source>
</evidence>
<name>A0ABR2W2J0_9FUNG</name>
<organism evidence="2 3">
    <name type="scientific">Basidiobolus ranarum</name>
    <dbReference type="NCBI Taxonomy" id="34480"/>
    <lineage>
        <taxon>Eukaryota</taxon>
        <taxon>Fungi</taxon>
        <taxon>Fungi incertae sedis</taxon>
        <taxon>Zoopagomycota</taxon>
        <taxon>Entomophthoromycotina</taxon>
        <taxon>Basidiobolomycetes</taxon>
        <taxon>Basidiobolales</taxon>
        <taxon>Basidiobolaceae</taxon>
        <taxon>Basidiobolus</taxon>
    </lineage>
</organism>
<accession>A0ABR2W2J0</accession>
<evidence type="ECO:0000256" key="1">
    <source>
        <dbReference type="SAM" id="MobiDB-lite"/>
    </source>
</evidence>
<feature type="region of interest" description="Disordered" evidence="1">
    <location>
        <begin position="1"/>
        <end position="30"/>
    </location>
</feature>
<feature type="compositionally biased region" description="Basic and acidic residues" evidence="1">
    <location>
        <begin position="164"/>
        <end position="175"/>
    </location>
</feature>